<dbReference type="EMBL" id="HACA01006949">
    <property type="protein sequence ID" value="CDW24310.1"/>
    <property type="molecule type" value="Transcribed_RNA"/>
</dbReference>
<evidence type="ECO:0000313" key="1">
    <source>
        <dbReference type="EMBL" id="CDW24308.1"/>
    </source>
</evidence>
<dbReference type="EMBL" id="HACA01006948">
    <property type="protein sequence ID" value="CDW24309.1"/>
    <property type="molecule type" value="Transcribed_RNA"/>
</dbReference>
<accession>A0A0K2TE52</accession>
<dbReference type="AlphaFoldDB" id="A0A0K2TE52"/>
<dbReference type="EMBL" id="HACA01006947">
    <property type="protein sequence ID" value="CDW24308.1"/>
    <property type="molecule type" value="Transcribed_RNA"/>
</dbReference>
<protein>
    <submittedName>
        <fullName evidence="1">Uncharacterized protein</fullName>
    </submittedName>
</protein>
<name>A0A0K2TE52_LEPSM</name>
<reference evidence="1" key="1">
    <citation type="submission" date="2014-05" db="EMBL/GenBank/DDBJ databases">
        <authorList>
            <person name="Chronopoulou M."/>
        </authorList>
    </citation>
    <scope>NUCLEOTIDE SEQUENCE</scope>
    <source>
        <tissue evidence="1">Whole organism</tissue>
    </source>
</reference>
<proteinExistence type="predicted"/>
<sequence>MKGGLEKYLLKVQSKFIVSGKNLADLIKRILFRDWYSSFSPQKVTDTFSQVTFFLFFVCQQ</sequence>
<organism evidence="1">
    <name type="scientific">Lepeophtheirus salmonis</name>
    <name type="common">Salmon louse</name>
    <name type="synonym">Caligus salmonis</name>
    <dbReference type="NCBI Taxonomy" id="72036"/>
    <lineage>
        <taxon>Eukaryota</taxon>
        <taxon>Metazoa</taxon>
        <taxon>Ecdysozoa</taxon>
        <taxon>Arthropoda</taxon>
        <taxon>Crustacea</taxon>
        <taxon>Multicrustacea</taxon>
        <taxon>Hexanauplia</taxon>
        <taxon>Copepoda</taxon>
        <taxon>Siphonostomatoida</taxon>
        <taxon>Caligidae</taxon>
        <taxon>Lepeophtheirus</taxon>
    </lineage>
</organism>